<evidence type="ECO:0000313" key="1">
    <source>
        <dbReference type="EMBL" id="KAK6630326.1"/>
    </source>
</evidence>
<name>A0ABR1AWL8_POLSC</name>
<comment type="caution">
    <text evidence="1">The sequence shown here is derived from an EMBL/GenBank/DDBJ whole genome shotgun (WGS) entry which is preliminary data.</text>
</comment>
<dbReference type="Proteomes" id="UP001359485">
    <property type="component" value="Unassembled WGS sequence"/>
</dbReference>
<proteinExistence type="predicted"/>
<sequence>MRYEYVMMTTTTTTTKSSHLNGHIDPFLSISGEDLQQLADKISQLHSISYLRDKTVKDDSVQRHAEQMSLLARISDSEIPLGKEAQSSSVSNWARGKPVPKEDEINLLTLSDTKEMQNLMKRITELEGLLSFKDEQISQLVERIQAKDLDLVSVFFSGFKGFKGCEWAPILIATRGDLD</sequence>
<protein>
    <submittedName>
        <fullName evidence="1">Uncharacterized protein</fullName>
    </submittedName>
</protein>
<organism evidence="1 2">
    <name type="scientific">Polyplax serrata</name>
    <name type="common">Common mouse louse</name>
    <dbReference type="NCBI Taxonomy" id="468196"/>
    <lineage>
        <taxon>Eukaryota</taxon>
        <taxon>Metazoa</taxon>
        <taxon>Ecdysozoa</taxon>
        <taxon>Arthropoda</taxon>
        <taxon>Hexapoda</taxon>
        <taxon>Insecta</taxon>
        <taxon>Pterygota</taxon>
        <taxon>Neoptera</taxon>
        <taxon>Paraneoptera</taxon>
        <taxon>Psocodea</taxon>
        <taxon>Troctomorpha</taxon>
        <taxon>Phthiraptera</taxon>
        <taxon>Anoplura</taxon>
        <taxon>Polyplacidae</taxon>
        <taxon>Polyplax</taxon>
    </lineage>
</organism>
<dbReference type="EMBL" id="JAWJWF010000008">
    <property type="protein sequence ID" value="KAK6630326.1"/>
    <property type="molecule type" value="Genomic_DNA"/>
</dbReference>
<gene>
    <name evidence="1" type="ORF">RUM44_004993</name>
</gene>
<evidence type="ECO:0000313" key="2">
    <source>
        <dbReference type="Proteomes" id="UP001359485"/>
    </source>
</evidence>
<keyword evidence="2" id="KW-1185">Reference proteome</keyword>
<reference evidence="1 2" key="1">
    <citation type="submission" date="2023-09" db="EMBL/GenBank/DDBJ databases">
        <title>Genomes of two closely related lineages of the louse Polyplax serrata with different host specificities.</title>
        <authorList>
            <person name="Martinu J."/>
            <person name="Tarabai H."/>
            <person name="Stefka J."/>
            <person name="Hypsa V."/>
        </authorList>
    </citation>
    <scope>NUCLEOTIDE SEQUENCE [LARGE SCALE GENOMIC DNA]</scope>
    <source>
        <strain evidence="1">98ZLc_SE</strain>
    </source>
</reference>
<accession>A0ABR1AWL8</accession>